<dbReference type="InterPro" id="IPR013320">
    <property type="entry name" value="ConA-like_dom_sf"/>
</dbReference>
<gene>
    <name evidence="3" type="ORF">JOM49_003316</name>
</gene>
<sequence length="259" mass="27977">MRSIRLAAGVVACAFSMNLVAPAANATEATGGGGCTRPAQVLDLKNWKITLPVDDPAQVGPQPLEIRQPRLKGYAVDPWFVPTAACDGVRFRSAVNGVTTPNSSYPRSELHEMTRAGTQHISWPPDSGSHTMVIDQTITHLPNDKPHVVAGQIHDGEDDVTVFRLEGQKLYVTNGDDPNYALIDENYVLGTRFQAKFEVRDGRIEAFYNGVPKVTLPATFAGAYFKAGAYTQANCARSAPCEAGNFGEVIIHGLSVTHR</sequence>
<protein>
    <recommendedName>
        <fullName evidence="2">Alginate lyase 2 domain-containing protein</fullName>
    </recommendedName>
</protein>
<evidence type="ECO:0000256" key="1">
    <source>
        <dbReference type="SAM" id="SignalP"/>
    </source>
</evidence>
<dbReference type="EMBL" id="JAGGMS010000001">
    <property type="protein sequence ID" value="MBP2181790.1"/>
    <property type="molecule type" value="Genomic_DNA"/>
</dbReference>
<dbReference type="SUPFAM" id="SSF49899">
    <property type="entry name" value="Concanavalin A-like lectins/glucanases"/>
    <property type="match status" value="1"/>
</dbReference>
<organism evidence="3 4">
    <name type="scientific">Amycolatopsis magusensis</name>
    <dbReference type="NCBI Taxonomy" id="882444"/>
    <lineage>
        <taxon>Bacteria</taxon>
        <taxon>Bacillati</taxon>
        <taxon>Actinomycetota</taxon>
        <taxon>Actinomycetes</taxon>
        <taxon>Pseudonocardiales</taxon>
        <taxon>Pseudonocardiaceae</taxon>
        <taxon>Amycolatopsis</taxon>
    </lineage>
</organism>
<proteinExistence type="predicted"/>
<dbReference type="InterPro" id="IPR014895">
    <property type="entry name" value="Alginate_lyase_2"/>
</dbReference>
<keyword evidence="1" id="KW-0732">Signal</keyword>
<reference evidence="3 4" key="1">
    <citation type="submission" date="2021-03" db="EMBL/GenBank/DDBJ databases">
        <title>Sequencing the genomes of 1000 actinobacteria strains.</title>
        <authorList>
            <person name="Klenk H.-P."/>
        </authorList>
    </citation>
    <scope>NUCLEOTIDE SEQUENCE [LARGE SCALE GENOMIC DNA]</scope>
    <source>
        <strain evidence="3 4">DSM 45510</strain>
    </source>
</reference>
<dbReference type="RefSeq" id="WP_209665165.1">
    <property type="nucleotide sequence ID" value="NZ_JAGGMS010000001.1"/>
</dbReference>
<dbReference type="Pfam" id="PF08787">
    <property type="entry name" value="Alginate_lyase2"/>
    <property type="match status" value="1"/>
</dbReference>
<evidence type="ECO:0000313" key="4">
    <source>
        <dbReference type="Proteomes" id="UP000741013"/>
    </source>
</evidence>
<keyword evidence="4" id="KW-1185">Reference proteome</keyword>
<evidence type="ECO:0000313" key="3">
    <source>
        <dbReference type="EMBL" id="MBP2181790.1"/>
    </source>
</evidence>
<dbReference type="Proteomes" id="UP000741013">
    <property type="component" value="Unassembled WGS sequence"/>
</dbReference>
<feature type="domain" description="Alginate lyase 2" evidence="2">
    <location>
        <begin position="42"/>
        <end position="258"/>
    </location>
</feature>
<name>A0ABS4PSB7_9PSEU</name>
<accession>A0ABS4PSB7</accession>
<comment type="caution">
    <text evidence="3">The sequence shown here is derived from an EMBL/GenBank/DDBJ whole genome shotgun (WGS) entry which is preliminary data.</text>
</comment>
<feature type="signal peptide" evidence="1">
    <location>
        <begin position="1"/>
        <end position="23"/>
    </location>
</feature>
<dbReference type="Gene3D" id="2.60.120.200">
    <property type="match status" value="1"/>
</dbReference>
<evidence type="ECO:0000259" key="2">
    <source>
        <dbReference type="Pfam" id="PF08787"/>
    </source>
</evidence>
<feature type="chain" id="PRO_5047447904" description="Alginate lyase 2 domain-containing protein" evidence="1">
    <location>
        <begin position="24"/>
        <end position="259"/>
    </location>
</feature>